<evidence type="ECO:0000313" key="2">
    <source>
        <dbReference type="EMBL" id="MBZ7988206.1"/>
    </source>
</evidence>
<dbReference type="RefSeq" id="WP_172229946.1">
    <property type="nucleotide sequence ID" value="NZ_CP035946.1"/>
</dbReference>
<feature type="chain" id="PRO_5045522403" evidence="1">
    <location>
        <begin position="20"/>
        <end position="193"/>
    </location>
</feature>
<organism evidence="2 3">
    <name type="scientific">Campylobacter canadensis</name>
    <dbReference type="NCBI Taxonomy" id="449520"/>
    <lineage>
        <taxon>Bacteria</taxon>
        <taxon>Pseudomonadati</taxon>
        <taxon>Campylobacterota</taxon>
        <taxon>Epsilonproteobacteria</taxon>
        <taxon>Campylobacterales</taxon>
        <taxon>Campylobacteraceae</taxon>
        <taxon>Campylobacter</taxon>
    </lineage>
</organism>
<dbReference type="EMBL" id="JACGBB010000076">
    <property type="protein sequence ID" value="MBZ7988206.1"/>
    <property type="molecule type" value="Genomic_DNA"/>
</dbReference>
<evidence type="ECO:0000256" key="1">
    <source>
        <dbReference type="SAM" id="SignalP"/>
    </source>
</evidence>
<feature type="signal peptide" evidence="1">
    <location>
        <begin position="1"/>
        <end position="19"/>
    </location>
</feature>
<gene>
    <name evidence="2" type="ORF">AVCANL283_08910</name>
</gene>
<name>A0ABS7WV00_9BACT</name>
<protein>
    <submittedName>
        <fullName evidence="2">Uncharacterized protein</fullName>
    </submittedName>
</protein>
<accession>A0ABS7WV00</accession>
<keyword evidence="1" id="KW-0732">Signal</keyword>
<dbReference type="Proteomes" id="UP000786183">
    <property type="component" value="Unassembled WGS sequence"/>
</dbReference>
<evidence type="ECO:0000313" key="3">
    <source>
        <dbReference type="Proteomes" id="UP000786183"/>
    </source>
</evidence>
<comment type="caution">
    <text evidence="2">The sequence shown here is derived from an EMBL/GenBank/DDBJ whole genome shotgun (WGS) entry which is preliminary data.</text>
</comment>
<proteinExistence type="predicted"/>
<keyword evidence="3" id="KW-1185">Reference proteome</keyword>
<reference evidence="2 3" key="1">
    <citation type="submission" date="2020-07" db="EMBL/GenBank/DDBJ databases">
        <title>Transfer of Campylobacter canadensis to the novel genus Avispirillum gen. nov., that also includes two novel species recovered from migratory waterfowl: Avispirillum anseris sp. nov. and Avispirillum brantae sp. nov.</title>
        <authorList>
            <person name="Miller W.G."/>
            <person name="Chapman M.H."/>
            <person name="Yee E."/>
            <person name="Inglis G.D."/>
        </authorList>
    </citation>
    <scope>NUCLEOTIDE SEQUENCE [LARGE SCALE GENOMIC DNA]</scope>
    <source>
        <strain evidence="2 3">L283</strain>
    </source>
</reference>
<sequence>MFKKLGLSLMLVSLLSAGLFDIFHKDKIPKTPIYTLFDLSKKGSKIEILFKPQRKDIGEHVGFYAFYPLRFKYGEVGKDFYSVDLYDKKTESNIRDNPYYPLALDIKIYELTKDGDEILVFDKIATPNANTNVDSLRTMSIKNEKVFMAVRYLGFYFIPENKTYKAVITNLIDDDNIKGDFTKIAITVYRRKV</sequence>